<comment type="caution">
    <text evidence="1">The sequence shown here is derived from an EMBL/GenBank/DDBJ whole genome shotgun (WGS) entry which is preliminary data.</text>
</comment>
<evidence type="ECO:0000313" key="2">
    <source>
        <dbReference type="Proteomes" id="UP000070133"/>
    </source>
</evidence>
<keyword evidence="2" id="KW-1185">Reference proteome</keyword>
<proteinExistence type="predicted"/>
<accession>A0A139HFR7</accession>
<organism evidence="1 2">
    <name type="scientific">Pseudocercospora eumusae</name>
    <dbReference type="NCBI Taxonomy" id="321146"/>
    <lineage>
        <taxon>Eukaryota</taxon>
        <taxon>Fungi</taxon>
        <taxon>Dikarya</taxon>
        <taxon>Ascomycota</taxon>
        <taxon>Pezizomycotina</taxon>
        <taxon>Dothideomycetes</taxon>
        <taxon>Dothideomycetidae</taxon>
        <taxon>Mycosphaerellales</taxon>
        <taxon>Mycosphaerellaceae</taxon>
        <taxon>Pseudocercospora</taxon>
    </lineage>
</organism>
<gene>
    <name evidence="1" type="ORF">AC578_7064</name>
</gene>
<dbReference type="EMBL" id="LFZN01000058">
    <property type="protein sequence ID" value="KXT01267.1"/>
    <property type="molecule type" value="Genomic_DNA"/>
</dbReference>
<evidence type="ECO:0000313" key="1">
    <source>
        <dbReference type="EMBL" id="KXT01267.1"/>
    </source>
</evidence>
<sequence>MHEPFSSLLPIGPGIVALIYINRRPMCQPLHPLWYIAVLILFLWPCARRRETDTSTHTATSPLNARHPASNLPIFDAQSLLACSTPLKHHAIALVSNLTQQCTDYWQDCELSASLSTAYSRSRPPRYEVSPLHGIHGRSAIRSKLDDIRLNHQFHHINEWKVKSSMEQDIRSHADCLQTGGSWWWWRTSTITDPLRFLHCWAYRHLQSWTQLYGKAEVWKAAAVKDIDSLLQQYTDLSEDLIPHRMLLDEQYRDALEIELQRQIASIRRAHDTIHDLQTRLLISLTSLSHAAGLRAWSYHRQHVLSNFSLHLHSIAIPITTLPPAVDELLDFSATIARFDSEWKQLLHQRANPLGNLHYTRAAVRWIDGEFEALTPLACWGVEYPFEKYFVVSSDVVRS</sequence>
<dbReference type="AlphaFoldDB" id="A0A139HFR7"/>
<dbReference type="Proteomes" id="UP000070133">
    <property type="component" value="Unassembled WGS sequence"/>
</dbReference>
<name>A0A139HFR7_9PEZI</name>
<protein>
    <submittedName>
        <fullName evidence="1">Uncharacterized protein</fullName>
    </submittedName>
</protein>
<reference evidence="1 2" key="1">
    <citation type="submission" date="2015-07" db="EMBL/GenBank/DDBJ databases">
        <title>Comparative genomics of the Sigatoka disease complex on banana suggests a link between parallel evolutionary changes in Pseudocercospora fijiensis and Pseudocercospora eumusae and increased virulence on the banana host.</title>
        <authorList>
            <person name="Chang T.-C."/>
            <person name="Salvucci A."/>
            <person name="Crous P.W."/>
            <person name="Stergiopoulos I."/>
        </authorList>
    </citation>
    <scope>NUCLEOTIDE SEQUENCE [LARGE SCALE GENOMIC DNA]</scope>
    <source>
        <strain evidence="1 2">CBS 114824</strain>
    </source>
</reference>